<evidence type="ECO:0000256" key="1">
    <source>
        <dbReference type="SAM" id="MobiDB-lite"/>
    </source>
</evidence>
<dbReference type="RefSeq" id="WP_094689262.1">
    <property type="nucleotide sequence ID" value="NZ_JACBYZ010000001.1"/>
</dbReference>
<protein>
    <submittedName>
        <fullName evidence="2">Thymidine phosphorylase</fullName>
    </submittedName>
</protein>
<organism evidence="2 3">
    <name type="scientific">Aeriscardovia aeriphila</name>
    <dbReference type="NCBI Taxonomy" id="218139"/>
    <lineage>
        <taxon>Bacteria</taxon>
        <taxon>Bacillati</taxon>
        <taxon>Actinomycetota</taxon>
        <taxon>Actinomycetes</taxon>
        <taxon>Bifidobacteriales</taxon>
        <taxon>Bifidobacteriaceae</taxon>
        <taxon>Aeriscardovia</taxon>
    </lineage>
</organism>
<feature type="region of interest" description="Disordered" evidence="1">
    <location>
        <begin position="1"/>
        <end position="24"/>
    </location>
</feature>
<dbReference type="Proteomes" id="UP000228976">
    <property type="component" value="Unassembled WGS sequence"/>
</dbReference>
<sequence>MPVRPVSQAFDAHRTGSTRPARPAQLDDVQLNQMGSGLSPEQVSEMSHQSALALLHRVHESKDPALVTRVLTVVENEGLDIIAELWEKSEPETLPGMMWRLYTLRLWMRQNPESLSRFWRLGEPVVGAASAITGIDEAPTAENIAATADSILAGAFVGDFSVALQRASAFVMIEAAGMDLLAAREAHELPELEERRLADSDTRRRMAHISALRATASRLAQTGKDFRSGAALWKQGKLE</sequence>
<reference evidence="2 3" key="1">
    <citation type="journal article" date="2017" name="BMC Genomics">
        <title>Comparative genomic and phylogenomic analyses of the Bifidobacteriaceae family.</title>
        <authorList>
            <person name="Lugli G.A."/>
            <person name="Milani C."/>
            <person name="Turroni F."/>
            <person name="Duranti S."/>
            <person name="Mancabelli L."/>
            <person name="Mangifesta M."/>
            <person name="Ferrario C."/>
            <person name="Modesto M."/>
            <person name="Mattarelli P."/>
            <person name="Jiri K."/>
            <person name="van Sinderen D."/>
            <person name="Ventura M."/>
        </authorList>
    </citation>
    <scope>NUCLEOTIDE SEQUENCE [LARGE SCALE GENOMIC DNA]</scope>
    <source>
        <strain evidence="2 3">LMG 21773</strain>
    </source>
</reference>
<evidence type="ECO:0000313" key="2">
    <source>
        <dbReference type="EMBL" id="OZG56831.1"/>
    </source>
</evidence>
<name>A0A261FCE9_9BIFI</name>
<dbReference type="AlphaFoldDB" id="A0A261FCE9"/>
<dbReference type="EMBL" id="MWWU01000001">
    <property type="protein sequence ID" value="OZG56831.1"/>
    <property type="molecule type" value="Genomic_DNA"/>
</dbReference>
<evidence type="ECO:0000313" key="3">
    <source>
        <dbReference type="Proteomes" id="UP000228976"/>
    </source>
</evidence>
<dbReference type="OrthoDB" id="5188280at2"/>
<gene>
    <name evidence="2" type="ORF">AEAE_0140</name>
</gene>
<comment type="caution">
    <text evidence="2">The sequence shown here is derived from an EMBL/GenBank/DDBJ whole genome shotgun (WGS) entry which is preliminary data.</text>
</comment>
<proteinExistence type="predicted"/>
<accession>A0A261FCE9</accession>
<keyword evidence="3" id="KW-1185">Reference proteome</keyword>